<organism evidence="6">
    <name type="scientific">marine metagenome</name>
    <dbReference type="NCBI Taxonomy" id="408172"/>
    <lineage>
        <taxon>unclassified sequences</taxon>
        <taxon>metagenomes</taxon>
        <taxon>ecological metagenomes</taxon>
    </lineage>
</organism>
<protein>
    <recommendedName>
        <fullName evidence="5">Translocation and assembly module TamB C-terminal domain-containing protein</fullName>
    </recommendedName>
</protein>
<evidence type="ECO:0000256" key="1">
    <source>
        <dbReference type="ARBA" id="ARBA00004167"/>
    </source>
</evidence>
<feature type="domain" description="Translocation and assembly module TamB C-terminal" evidence="5">
    <location>
        <begin position="21"/>
        <end position="259"/>
    </location>
</feature>
<evidence type="ECO:0000256" key="4">
    <source>
        <dbReference type="ARBA" id="ARBA00023136"/>
    </source>
</evidence>
<gene>
    <name evidence="6" type="ORF">METZ01_LOCUS167358</name>
</gene>
<evidence type="ECO:0000313" key="6">
    <source>
        <dbReference type="EMBL" id="SVB14504.1"/>
    </source>
</evidence>
<dbReference type="Pfam" id="PF04357">
    <property type="entry name" value="TamB"/>
    <property type="match status" value="1"/>
</dbReference>
<dbReference type="GO" id="GO:0009306">
    <property type="term" value="P:protein secretion"/>
    <property type="evidence" value="ECO:0007669"/>
    <property type="project" value="InterPro"/>
</dbReference>
<comment type="subcellular location">
    <subcellularLocation>
        <location evidence="1">Membrane</location>
        <topology evidence="1">Single-pass membrane protein</topology>
    </subcellularLocation>
</comment>
<dbReference type="EMBL" id="UINC01030315">
    <property type="protein sequence ID" value="SVB14504.1"/>
    <property type="molecule type" value="Genomic_DNA"/>
</dbReference>
<accession>A0A382BLF5</accession>
<dbReference type="InterPro" id="IPR007452">
    <property type="entry name" value="TamB_C"/>
</dbReference>
<evidence type="ECO:0000259" key="5">
    <source>
        <dbReference type="Pfam" id="PF04357"/>
    </source>
</evidence>
<reference evidence="6" key="1">
    <citation type="submission" date="2018-05" db="EMBL/GenBank/DDBJ databases">
        <authorList>
            <person name="Lanie J.A."/>
            <person name="Ng W.-L."/>
            <person name="Kazmierczak K.M."/>
            <person name="Andrzejewski T.M."/>
            <person name="Davidsen T.M."/>
            <person name="Wayne K.J."/>
            <person name="Tettelin H."/>
            <person name="Glass J.I."/>
            <person name="Rusch D."/>
            <person name="Podicherti R."/>
            <person name="Tsui H.-C.T."/>
            <person name="Winkler M.E."/>
        </authorList>
    </citation>
    <scope>NUCLEOTIDE SEQUENCE</scope>
</reference>
<keyword evidence="3" id="KW-1133">Transmembrane helix</keyword>
<evidence type="ECO:0000256" key="2">
    <source>
        <dbReference type="ARBA" id="ARBA00022692"/>
    </source>
</evidence>
<feature type="non-terminal residue" evidence="6">
    <location>
        <position position="1"/>
    </location>
</feature>
<name>A0A382BLF5_9ZZZZ</name>
<keyword evidence="2" id="KW-0812">Transmembrane</keyword>
<evidence type="ECO:0000256" key="3">
    <source>
        <dbReference type="ARBA" id="ARBA00022989"/>
    </source>
</evidence>
<sequence>VGETLEDETGTVMAYQLSVPIKSTALFQNSQVDAIVIGELSLSQIGNQEMDFGGEIFVEDGSVFSYKDNFKSLNGYVRFDDKGFNPFFDVKATTFIDDEQIDLRISGNMENLDINLQSVSGFSESDILELLTWGRRFEDQKLTSMGFGNQTVSLLGSILEKRLEKNLRDTELGRMNLVDDIDISGSAGLLQGSNEDFEITAKKQIGDKTYLNLSYKRSFSLTNPNQSQIGVEYKLSRHFSVVGNIDESGNLNLKYRYRYAY</sequence>
<dbReference type="GO" id="GO:0005886">
    <property type="term" value="C:plasma membrane"/>
    <property type="evidence" value="ECO:0007669"/>
    <property type="project" value="InterPro"/>
</dbReference>
<keyword evidence="4" id="KW-0472">Membrane</keyword>
<dbReference type="AlphaFoldDB" id="A0A382BLF5"/>
<proteinExistence type="predicted"/>